<comment type="caution">
    <text evidence="2">The sequence shown here is derived from an EMBL/GenBank/DDBJ whole genome shotgun (WGS) entry which is preliminary data.</text>
</comment>
<dbReference type="Pfam" id="PF08592">
    <property type="entry name" value="Anthrone_oxy"/>
    <property type="match status" value="1"/>
</dbReference>
<organism evidence="2 3">
    <name type="scientific">Planomonospora alba</name>
    <dbReference type="NCBI Taxonomy" id="161354"/>
    <lineage>
        <taxon>Bacteria</taxon>
        <taxon>Bacillati</taxon>
        <taxon>Actinomycetota</taxon>
        <taxon>Actinomycetes</taxon>
        <taxon>Streptosporangiales</taxon>
        <taxon>Streptosporangiaceae</taxon>
        <taxon>Planomonospora</taxon>
    </lineage>
</organism>
<evidence type="ECO:0000313" key="3">
    <source>
        <dbReference type="Proteomes" id="UP001500320"/>
    </source>
</evidence>
<evidence type="ECO:0000313" key="2">
    <source>
        <dbReference type="EMBL" id="GAA3151880.1"/>
    </source>
</evidence>
<keyword evidence="3" id="KW-1185">Reference proteome</keyword>
<protein>
    <submittedName>
        <fullName evidence="2">DUF1772 domain-containing protein</fullName>
    </submittedName>
</protein>
<keyword evidence="1" id="KW-1133">Transmembrane helix</keyword>
<feature type="transmembrane region" description="Helical" evidence="1">
    <location>
        <begin position="86"/>
        <end position="106"/>
    </location>
</feature>
<keyword evidence="1" id="KW-0472">Membrane</keyword>
<proteinExistence type="predicted"/>
<evidence type="ECO:0000256" key="1">
    <source>
        <dbReference type="SAM" id="Phobius"/>
    </source>
</evidence>
<keyword evidence="1" id="KW-0812">Transmembrane</keyword>
<feature type="transmembrane region" description="Helical" evidence="1">
    <location>
        <begin position="53"/>
        <end position="80"/>
    </location>
</feature>
<dbReference type="RefSeq" id="WP_344863280.1">
    <property type="nucleotide sequence ID" value="NZ_BAAAUT010000043.1"/>
</dbReference>
<name>A0ABP6NKT2_9ACTN</name>
<feature type="transmembrane region" description="Helical" evidence="1">
    <location>
        <begin position="12"/>
        <end position="32"/>
    </location>
</feature>
<dbReference type="InterPro" id="IPR013901">
    <property type="entry name" value="Anthrone_oxy"/>
</dbReference>
<gene>
    <name evidence="2" type="ORF">GCM10010466_48650</name>
</gene>
<dbReference type="EMBL" id="BAAAUT010000043">
    <property type="protein sequence ID" value="GAA3151880.1"/>
    <property type="molecule type" value="Genomic_DNA"/>
</dbReference>
<accession>A0ABP6NKT2</accession>
<reference evidence="3" key="1">
    <citation type="journal article" date="2019" name="Int. J. Syst. Evol. Microbiol.">
        <title>The Global Catalogue of Microorganisms (GCM) 10K type strain sequencing project: providing services to taxonomists for standard genome sequencing and annotation.</title>
        <authorList>
            <consortium name="The Broad Institute Genomics Platform"/>
            <consortium name="The Broad Institute Genome Sequencing Center for Infectious Disease"/>
            <person name="Wu L."/>
            <person name="Ma J."/>
        </authorList>
    </citation>
    <scope>NUCLEOTIDE SEQUENCE [LARGE SCALE GENOMIC DNA]</scope>
    <source>
        <strain evidence="3">JCM 9373</strain>
    </source>
</reference>
<sequence>MTDSTHPLGTVALVAATIATGLMAGLFYAYAVSVMPGLGRSGDRTLVEAMQRINVAILNGWFAAAFAGAAVLTAVSGLLHLGRPELPWIAAAFVAYGAVLAVTFAVNLPLNNALDAAGDPGLIADPAAVREAFEARWVRWNAVRAVANTVAFALLVRALAL</sequence>
<dbReference type="Proteomes" id="UP001500320">
    <property type="component" value="Unassembled WGS sequence"/>
</dbReference>